<proteinExistence type="predicted"/>
<feature type="compositionally biased region" description="Polar residues" evidence="9">
    <location>
        <begin position="97"/>
        <end position="106"/>
    </location>
</feature>
<organism evidence="12 13">
    <name type="scientific">Kluyveromyces lactis (strain ATCC 8585 / CBS 2359 / DSM 70799 / NBRC 1267 / NRRL Y-1140 / WM37)</name>
    <name type="common">Yeast</name>
    <name type="synonym">Candida sphaerica</name>
    <dbReference type="NCBI Taxonomy" id="284590"/>
    <lineage>
        <taxon>Eukaryota</taxon>
        <taxon>Fungi</taxon>
        <taxon>Dikarya</taxon>
        <taxon>Ascomycota</taxon>
        <taxon>Saccharomycotina</taxon>
        <taxon>Saccharomycetes</taxon>
        <taxon>Saccharomycetales</taxon>
        <taxon>Saccharomycetaceae</taxon>
        <taxon>Kluyveromyces</taxon>
    </lineage>
</organism>
<dbReference type="HOGENOM" id="CLU_012852_0_0_1"/>
<feature type="region of interest" description="Disordered" evidence="9">
    <location>
        <begin position="613"/>
        <end position="632"/>
    </location>
</feature>
<keyword evidence="7" id="KW-0446">Lipid-binding</keyword>
<dbReference type="CDD" id="cd21675">
    <property type="entry name" value="SMP_TEX2"/>
    <property type="match status" value="1"/>
</dbReference>
<feature type="region of interest" description="Disordered" evidence="9">
    <location>
        <begin position="757"/>
        <end position="783"/>
    </location>
</feature>
<evidence type="ECO:0000256" key="6">
    <source>
        <dbReference type="ARBA" id="ARBA00023055"/>
    </source>
</evidence>
<dbReference type="GO" id="GO:1990456">
    <property type="term" value="P:mitochondrion-endoplasmic reticulum membrane tethering"/>
    <property type="evidence" value="ECO:0007669"/>
    <property type="project" value="TreeGrafter"/>
</dbReference>
<dbReference type="InterPro" id="IPR031468">
    <property type="entry name" value="SMP_LBD"/>
</dbReference>
<feature type="region of interest" description="Disordered" evidence="9">
    <location>
        <begin position="504"/>
        <end position="586"/>
    </location>
</feature>
<feature type="compositionally biased region" description="Basic and acidic residues" evidence="9">
    <location>
        <begin position="693"/>
        <end position="708"/>
    </location>
</feature>
<evidence type="ECO:0000313" key="12">
    <source>
        <dbReference type="EMBL" id="CAH01755.1"/>
    </source>
</evidence>
<dbReference type="OMA" id="MDKEDWY"/>
<dbReference type="Pfam" id="PF10296">
    <property type="entry name" value="MMM1"/>
    <property type="match status" value="1"/>
</dbReference>
<keyword evidence="3 10" id="KW-0812">Transmembrane</keyword>
<dbReference type="PANTHER" id="PTHR13466">
    <property type="entry name" value="TEX2 PROTEIN-RELATED"/>
    <property type="match status" value="1"/>
</dbReference>
<dbReference type="eggNOG" id="KOG2238">
    <property type="taxonomic scope" value="Eukaryota"/>
</dbReference>
<dbReference type="GO" id="GO:0032865">
    <property type="term" value="C:ERMES complex"/>
    <property type="evidence" value="ECO:0007669"/>
    <property type="project" value="TreeGrafter"/>
</dbReference>
<evidence type="ECO:0000256" key="1">
    <source>
        <dbReference type="ARBA" id="ARBA00004586"/>
    </source>
</evidence>
<dbReference type="InParanoid" id="Q6CT35"/>
<dbReference type="FunCoup" id="Q6CT35">
    <property type="interactions" value="34"/>
</dbReference>
<keyword evidence="13" id="KW-1185">Reference proteome</keyword>
<dbReference type="Proteomes" id="UP000000598">
    <property type="component" value="Chromosome C"/>
</dbReference>
<comment type="subcellular location">
    <subcellularLocation>
        <location evidence="1">Endoplasmic reticulum membrane</location>
    </subcellularLocation>
</comment>
<feature type="compositionally biased region" description="Polar residues" evidence="9">
    <location>
        <begin position="717"/>
        <end position="727"/>
    </location>
</feature>
<name>Q6CT35_KLULA</name>
<evidence type="ECO:0000256" key="2">
    <source>
        <dbReference type="ARBA" id="ARBA00022448"/>
    </source>
</evidence>
<evidence type="ECO:0000256" key="9">
    <source>
        <dbReference type="SAM" id="MobiDB-lite"/>
    </source>
</evidence>
<evidence type="ECO:0000259" key="11">
    <source>
        <dbReference type="PROSITE" id="PS51847"/>
    </source>
</evidence>
<feature type="region of interest" description="Disordered" evidence="9">
    <location>
        <begin position="83"/>
        <end position="112"/>
    </location>
</feature>
<feature type="compositionally biased region" description="Polar residues" evidence="9">
    <location>
        <begin position="539"/>
        <end position="586"/>
    </location>
</feature>
<reference evidence="12 13" key="1">
    <citation type="journal article" date="2004" name="Nature">
        <title>Genome evolution in yeasts.</title>
        <authorList>
            <consortium name="Genolevures"/>
            <person name="Dujon B."/>
            <person name="Sherman D."/>
            <person name="Fischer G."/>
            <person name="Durrens P."/>
            <person name="Casaregola S."/>
            <person name="Lafontaine I."/>
            <person name="de Montigny J."/>
            <person name="Marck C."/>
            <person name="Neuveglise C."/>
            <person name="Talla E."/>
            <person name="Goffard N."/>
            <person name="Frangeul L."/>
            <person name="Aigle M."/>
            <person name="Anthouard V."/>
            <person name="Babour A."/>
            <person name="Barbe V."/>
            <person name="Barnay S."/>
            <person name="Blanchin S."/>
            <person name="Beckerich J.M."/>
            <person name="Beyne E."/>
            <person name="Bleykasten C."/>
            <person name="Boisrame A."/>
            <person name="Boyer J."/>
            <person name="Cattolico L."/>
            <person name="Confanioleri F."/>
            <person name="de Daruvar A."/>
            <person name="Despons L."/>
            <person name="Fabre E."/>
            <person name="Fairhead C."/>
            <person name="Ferry-Dumazet H."/>
            <person name="Groppi A."/>
            <person name="Hantraye F."/>
            <person name="Hennequin C."/>
            <person name="Jauniaux N."/>
            <person name="Joyet P."/>
            <person name="Kachouri R."/>
            <person name="Kerrest A."/>
            <person name="Koszul R."/>
            <person name="Lemaire M."/>
            <person name="Lesur I."/>
            <person name="Ma L."/>
            <person name="Muller H."/>
            <person name="Nicaud J.M."/>
            <person name="Nikolski M."/>
            <person name="Oztas S."/>
            <person name="Ozier-Kalogeropoulos O."/>
            <person name="Pellenz S."/>
            <person name="Potier S."/>
            <person name="Richard G.F."/>
            <person name="Straub M.L."/>
            <person name="Suleau A."/>
            <person name="Swennene D."/>
            <person name="Tekaia F."/>
            <person name="Wesolowski-Louvel M."/>
            <person name="Westhof E."/>
            <person name="Wirth B."/>
            <person name="Zeniou-Meyer M."/>
            <person name="Zivanovic I."/>
            <person name="Bolotin-Fukuhara M."/>
            <person name="Thierry A."/>
            <person name="Bouchier C."/>
            <person name="Caudron B."/>
            <person name="Scarpelli C."/>
            <person name="Gaillardin C."/>
            <person name="Weissenbach J."/>
            <person name="Wincker P."/>
            <person name="Souciet J.L."/>
        </authorList>
    </citation>
    <scope>NUCLEOTIDE SEQUENCE [LARGE SCALE GENOMIC DNA]</scope>
    <source>
        <strain evidence="13">ATCC 8585 / CBS 2359 / DSM 70799 / NBRC 1267 / NRRL Y-1140 / WM37</strain>
    </source>
</reference>
<evidence type="ECO:0000256" key="3">
    <source>
        <dbReference type="ARBA" id="ARBA00022692"/>
    </source>
</evidence>
<keyword evidence="4" id="KW-0256">Endoplasmic reticulum</keyword>
<dbReference type="InterPro" id="IPR019411">
    <property type="entry name" value="MMM1_dom"/>
</dbReference>
<dbReference type="PROSITE" id="PS51847">
    <property type="entry name" value="SMP"/>
    <property type="match status" value="1"/>
</dbReference>
<keyword evidence="6" id="KW-0445">Lipid transport</keyword>
<dbReference type="GO" id="GO:0008289">
    <property type="term" value="F:lipid binding"/>
    <property type="evidence" value="ECO:0007669"/>
    <property type="project" value="UniProtKB-KW"/>
</dbReference>
<sequence>MTSLAGFIFVYVFGGLTFIPITIAIVFYLTSSPKKDVENEENDKLVVDVDSSFKAGDLNELKGVATKKQGYLHITRQFYPHQTDLDNQTENTDDAESNTTPPSAEQQRTRDKLKKKDKFYAVLKHGNLFLYKDFSPEAGPQQVIVLSDAFISIWPRTVSPQDDTPIPDGSLFTKKTCISIWKKHTAYMDQSNRLQFRRGGPSDQFFIYLDLNTDKEDWYFALIQATKMEKGPRSPVNSSHFEVEKALSAEYAAQTAHFKTKDMLYLIQTLNSTEGQHSSQWFNALIGRLFLSLQQTETLSNAVRERIYKKLKKINKPGLLDDFSIEKVTVGNSAPVISNPKLLDLTPEGQTRVSFDFLYTGHLHLIIATKMNINLGSRFKKREMDIKLSITVKKVEGPIVILIKPPPTNRLWYAFQTEPLLDIDVEPVVSTRQLSNNMVTNMIKSKFKEAIKESIVLPYMDDMVFYKTPSELYRGGIWESTKQKKDTSYTEDFEYIKSERQFNTGSSVRENNDISNTNLAERQSTNSAVDSPTVEESESTINESYNTDQPQTSTDSTRSFLKNKSNDDSNVSIRSRSSVDSTNSNATKRYLQTGMKKIGRWYKEQVVTVKESLNSDEELHHPDEPEGTEDQVGVISTKVAEKSELLENEASIPDAASSLKVETSFKTTEKPTTPEMITNRRVPRSKNSSIDNSKQETSHHTSESHRAEMFVNRTRARSTSGSYSPTSPDVYRRHEMSYSFTNNENLNPHSITSSDILEEAENMIPEINAQVRKKRPPPPLPPR</sequence>
<evidence type="ECO:0000313" key="13">
    <source>
        <dbReference type="Proteomes" id="UP000000598"/>
    </source>
</evidence>
<dbReference type="SUPFAM" id="SSF50729">
    <property type="entry name" value="PH domain-like"/>
    <property type="match status" value="1"/>
</dbReference>
<keyword evidence="2" id="KW-0813">Transport</keyword>
<dbReference type="KEGG" id="kla:KLLA0_C15763g"/>
<dbReference type="AlphaFoldDB" id="Q6CT35"/>
<evidence type="ECO:0000256" key="5">
    <source>
        <dbReference type="ARBA" id="ARBA00022989"/>
    </source>
</evidence>
<dbReference type="PaxDb" id="284590-Q6CT35"/>
<keyword evidence="8 10" id="KW-0472">Membrane</keyword>
<feature type="region of interest" description="Disordered" evidence="9">
    <location>
        <begin position="662"/>
        <end position="732"/>
    </location>
</feature>
<dbReference type="PANTHER" id="PTHR13466:SF19">
    <property type="entry name" value="NUCLEUS-VACUOLE JUNCTION PROTEIN 2"/>
    <property type="match status" value="1"/>
</dbReference>
<keyword evidence="5 10" id="KW-1133">Transmembrane helix</keyword>
<protein>
    <submittedName>
        <fullName evidence="12">KLLA0C15763p</fullName>
    </submittedName>
</protein>
<accession>Q6CT35</accession>
<dbReference type="GO" id="GO:0015914">
    <property type="term" value="P:phospholipid transport"/>
    <property type="evidence" value="ECO:0007669"/>
    <property type="project" value="TreeGrafter"/>
</dbReference>
<evidence type="ECO:0000256" key="4">
    <source>
        <dbReference type="ARBA" id="ARBA00022824"/>
    </source>
</evidence>
<gene>
    <name evidence="12" type="ORF">KLLA0_C15763g</name>
</gene>
<feature type="transmembrane region" description="Helical" evidence="10">
    <location>
        <begin position="7"/>
        <end position="29"/>
    </location>
</feature>
<feature type="domain" description="SMP-LTD" evidence="11">
    <location>
        <begin position="275"/>
        <end position="466"/>
    </location>
</feature>
<dbReference type="EMBL" id="CR382123">
    <property type="protein sequence ID" value="CAH01755.1"/>
    <property type="molecule type" value="Genomic_DNA"/>
</dbReference>
<evidence type="ECO:0000256" key="10">
    <source>
        <dbReference type="SAM" id="Phobius"/>
    </source>
</evidence>
<feature type="compositionally biased region" description="Polar residues" evidence="9">
    <location>
        <begin position="504"/>
        <end position="530"/>
    </location>
</feature>
<dbReference type="STRING" id="284590.Q6CT35"/>
<evidence type="ECO:0000256" key="8">
    <source>
        <dbReference type="ARBA" id="ARBA00023136"/>
    </source>
</evidence>
<dbReference type="GO" id="GO:0005789">
    <property type="term" value="C:endoplasmic reticulum membrane"/>
    <property type="evidence" value="ECO:0007669"/>
    <property type="project" value="UniProtKB-SubCell"/>
</dbReference>
<evidence type="ECO:0000256" key="7">
    <source>
        <dbReference type="ARBA" id="ARBA00023121"/>
    </source>
</evidence>